<keyword evidence="3" id="KW-1185">Reference proteome</keyword>
<evidence type="ECO:0000256" key="1">
    <source>
        <dbReference type="SAM" id="Phobius"/>
    </source>
</evidence>
<proteinExistence type="predicted"/>
<comment type="caution">
    <text evidence="2">The sequence shown here is derived from an EMBL/GenBank/DDBJ whole genome shotgun (WGS) entry which is preliminary data.</text>
</comment>
<evidence type="ECO:0000313" key="3">
    <source>
        <dbReference type="Proteomes" id="UP000597762"/>
    </source>
</evidence>
<sequence length="241" mass="27403">MFRADFLRLYLSSISFCDLKKKKFLFLYSNFLSRLFFPFFSRFVFFFYLLLVDLSFTFSPFYYAALILLSSAFSCPVPLSLPFISTFIPFCLLHIVQRDSLLVQFLAVSFFTIFISSNSVSTSSFLFFLVLLSPHPLSLYSVVSSLISHHSSSSSFLILLSNFHLPSHFLLIFPNPSPPSSFSINSSVSQHSLFSFISFFIPPSSLISISLSTSFRCFSSGSSPFFSPSFATKVLRFRPRP</sequence>
<gene>
    <name evidence="2" type="ORF">SPHA_6796</name>
</gene>
<feature type="transmembrane region" description="Helical" evidence="1">
    <location>
        <begin position="31"/>
        <end position="51"/>
    </location>
</feature>
<keyword evidence="1" id="KW-1133">Transmembrane helix</keyword>
<dbReference type="Proteomes" id="UP000597762">
    <property type="component" value="Unassembled WGS sequence"/>
</dbReference>
<dbReference type="EMBL" id="CAHIKZ030000223">
    <property type="protein sequence ID" value="CAE1161337.1"/>
    <property type="molecule type" value="Genomic_DNA"/>
</dbReference>
<feature type="transmembrane region" description="Helical" evidence="1">
    <location>
        <begin position="100"/>
        <end position="119"/>
    </location>
</feature>
<keyword evidence="1" id="KW-0812">Transmembrane</keyword>
<name>A0A812AWE8_ACAPH</name>
<protein>
    <submittedName>
        <fullName evidence="2">Uncharacterized protein</fullName>
    </submittedName>
</protein>
<evidence type="ECO:0000313" key="2">
    <source>
        <dbReference type="EMBL" id="CAE1161337.1"/>
    </source>
</evidence>
<keyword evidence="1" id="KW-0472">Membrane</keyword>
<feature type="transmembrane region" description="Helical" evidence="1">
    <location>
        <begin position="63"/>
        <end position="88"/>
    </location>
</feature>
<accession>A0A812AWE8</accession>
<dbReference type="AlphaFoldDB" id="A0A812AWE8"/>
<reference evidence="2" key="1">
    <citation type="submission" date="2021-01" db="EMBL/GenBank/DDBJ databases">
        <authorList>
            <person name="Li R."/>
            <person name="Bekaert M."/>
        </authorList>
    </citation>
    <scope>NUCLEOTIDE SEQUENCE</scope>
    <source>
        <strain evidence="2">Farmed</strain>
    </source>
</reference>
<organism evidence="2 3">
    <name type="scientific">Acanthosepion pharaonis</name>
    <name type="common">Pharaoh cuttlefish</name>
    <name type="synonym">Sepia pharaonis</name>
    <dbReference type="NCBI Taxonomy" id="158019"/>
    <lineage>
        <taxon>Eukaryota</taxon>
        <taxon>Metazoa</taxon>
        <taxon>Spiralia</taxon>
        <taxon>Lophotrochozoa</taxon>
        <taxon>Mollusca</taxon>
        <taxon>Cephalopoda</taxon>
        <taxon>Coleoidea</taxon>
        <taxon>Decapodiformes</taxon>
        <taxon>Sepiida</taxon>
        <taxon>Sepiina</taxon>
        <taxon>Sepiidae</taxon>
        <taxon>Acanthosepion</taxon>
    </lineage>
</organism>